<feature type="transmembrane region" description="Helical" evidence="7">
    <location>
        <begin position="84"/>
        <end position="103"/>
    </location>
</feature>
<comment type="subcellular location">
    <subcellularLocation>
        <location evidence="1">Cell membrane</location>
        <topology evidence="1">Multi-pass membrane protein</topology>
    </subcellularLocation>
</comment>
<accession>A0A0B5QHQ5</accession>
<dbReference type="Gene3D" id="1.20.1250.20">
    <property type="entry name" value="MFS general substrate transporter like domains"/>
    <property type="match status" value="1"/>
</dbReference>
<keyword evidence="3" id="KW-1003">Cell membrane</keyword>
<protein>
    <submittedName>
        <fullName evidence="9">Permease</fullName>
    </submittedName>
</protein>
<reference evidence="10" key="1">
    <citation type="submission" date="2014-12" db="EMBL/GenBank/DDBJ databases">
        <title>Genome sequence of Clostridium beijerinckii strain 59B.</title>
        <authorList>
            <person name="Little G.T."/>
            <person name="Minton N.P."/>
        </authorList>
    </citation>
    <scope>NUCLEOTIDE SEQUENCE [LARGE SCALE GENOMIC DNA]</scope>
    <source>
        <strain evidence="10">59B</strain>
    </source>
</reference>
<dbReference type="PROSITE" id="PS50850">
    <property type="entry name" value="MFS"/>
    <property type="match status" value="1"/>
</dbReference>
<feature type="transmembrane region" description="Helical" evidence="7">
    <location>
        <begin position="20"/>
        <end position="46"/>
    </location>
</feature>
<evidence type="ECO:0000256" key="3">
    <source>
        <dbReference type="ARBA" id="ARBA00022475"/>
    </source>
</evidence>
<dbReference type="SUPFAM" id="SSF103473">
    <property type="entry name" value="MFS general substrate transporter"/>
    <property type="match status" value="1"/>
</dbReference>
<feature type="transmembrane region" description="Helical" evidence="7">
    <location>
        <begin position="52"/>
        <end position="77"/>
    </location>
</feature>
<dbReference type="CDD" id="cd06173">
    <property type="entry name" value="MFS_MefA_like"/>
    <property type="match status" value="1"/>
</dbReference>
<dbReference type="PANTHER" id="PTHR43266">
    <property type="entry name" value="MACROLIDE-EFFLUX PROTEIN"/>
    <property type="match status" value="1"/>
</dbReference>
<dbReference type="Proteomes" id="UP000031866">
    <property type="component" value="Chromosome"/>
</dbReference>
<organism evidence="9 10">
    <name type="scientific">Clostridium beijerinckii</name>
    <name type="common">Clostridium MP</name>
    <dbReference type="NCBI Taxonomy" id="1520"/>
    <lineage>
        <taxon>Bacteria</taxon>
        <taxon>Bacillati</taxon>
        <taxon>Bacillota</taxon>
        <taxon>Clostridia</taxon>
        <taxon>Eubacteriales</taxon>
        <taxon>Clostridiaceae</taxon>
        <taxon>Clostridium</taxon>
    </lineage>
</organism>
<feature type="transmembrane region" description="Helical" evidence="7">
    <location>
        <begin position="332"/>
        <end position="357"/>
    </location>
</feature>
<dbReference type="EMBL" id="CP010086">
    <property type="protein sequence ID" value="AJH00491.1"/>
    <property type="molecule type" value="Genomic_DNA"/>
</dbReference>
<feature type="transmembrane region" description="Helical" evidence="7">
    <location>
        <begin position="268"/>
        <end position="287"/>
    </location>
</feature>
<evidence type="ECO:0000256" key="2">
    <source>
        <dbReference type="ARBA" id="ARBA00022448"/>
    </source>
</evidence>
<evidence type="ECO:0000313" key="10">
    <source>
        <dbReference type="Proteomes" id="UP000031866"/>
    </source>
</evidence>
<dbReference type="InterPro" id="IPR036259">
    <property type="entry name" value="MFS_trans_sf"/>
</dbReference>
<dbReference type="AlphaFoldDB" id="A0A0B5QHQ5"/>
<dbReference type="RefSeq" id="WP_041898281.1">
    <property type="nucleotide sequence ID" value="NZ_CP010086.2"/>
</dbReference>
<name>A0A0B5QHQ5_CLOBE</name>
<dbReference type="GO" id="GO:0022857">
    <property type="term" value="F:transmembrane transporter activity"/>
    <property type="evidence" value="ECO:0007669"/>
    <property type="project" value="InterPro"/>
</dbReference>
<evidence type="ECO:0000313" key="9">
    <source>
        <dbReference type="EMBL" id="AJH00491.1"/>
    </source>
</evidence>
<feature type="transmembrane region" description="Helical" evidence="7">
    <location>
        <begin position="369"/>
        <end position="392"/>
    </location>
</feature>
<dbReference type="Pfam" id="PF07690">
    <property type="entry name" value="MFS_1"/>
    <property type="match status" value="1"/>
</dbReference>
<evidence type="ECO:0000256" key="6">
    <source>
        <dbReference type="ARBA" id="ARBA00023136"/>
    </source>
</evidence>
<evidence type="ECO:0000256" key="4">
    <source>
        <dbReference type="ARBA" id="ARBA00022692"/>
    </source>
</evidence>
<feature type="domain" description="Major facilitator superfamily (MFS) profile" evidence="8">
    <location>
        <begin position="19"/>
        <end position="419"/>
    </location>
</feature>
<feature type="transmembrane region" description="Helical" evidence="7">
    <location>
        <begin position="151"/>
        <end position="174"/>
    </location>
</feature>
<feature type="transmembrane region" description="Helical" evidence="7">
    <location>
        <begin position="180"/>
        <end position="201"/>
    </location>
</feature>
<evidence type="ECO:0000256" key="7">
    <source>
        <dbReference type="SAM" id="Phobius"/>
    </source>
</evidence>
<dbReference type="OrthoDB" id="9775268at2"/>
<dbReference type="GO" id="GO:0005886">
    <property type="term" value="C:plasma membrane"/>
    <property type="evidence" value="ECO:0007669"/>
    <property type="project" value="UniProtKB-SubCell"/>
</dbReference>
<evidence type="ECO:0000259" key="8">
    <source>
        <dbReference type="PROSITE" id="PS50850"/>
    </source>
</evidence>
<keyword evidence="2" id="KW-0813">Transport</keyword>
<dbReference type="InterPro" id="IPR011701">
    <property type="entry name" value="MFS"/>
</dbReference>
<keyword evidence="6 7" id="KW-0472">Membrane</keyword>
<feature type="transmembrane region" description="Helical" evidence="7">
    <location>
        <begin position="398"/>
        <end position="416"/>
    </location>
</feature>
<feature type="transmembrane region" description="Helical" evidence="7">
    <location>
        <begin position="109"/>
        <end position="130"/>
    </location>
</feature>
<gene>
    <name evidence="9" type="ORF">LF65_03943</name>
</gene>
<dbReference type="KEGG" id="cbei:LF65_03943"/>
<keyword evidence="5 7" id="KW-1133">Transmembrane helix</keyword>
<dbReference type="PANTHER" id="PTHR43266:SF9">
    <property type="entry name" value="PERMEASE, MAJOR FACILITATOR SUPERFAMILY-RELATED"/>
    <property type="match status" value="1"/>
</dbReference>
<feature type="transmembrane region" description="Helical" evidence="7">
    <location>
        <begin position="236"/>
        <end position="256"/>
    </location>
</feature>
<evidence type="ECO:0000256" key="1">
    <source>
        <dbReference type="ARBA" id="ARBA00004651"/>
    </source>
</evidence>
<feature type="transmembrane region" description="Helical" evidence="7">
    <location>
        <begin position="299"/>
        <end position="320"/>
    </location>
</feature>
<keyword evidence="4 7" id="KW-0812">Transmembrane</keyword>
<sequence length="419" mass="46540">MLTKVLSLKKFSRNKELLNIGLFSIANFISVFGTSIYNFAISLYVLKITGSGLNFAMTLVIGALSTVLVNPFAGVLADKINKKLLAVITDILNGMLLLVLYILTIGHPFSLSMIYLSTFILNVFSNIYGISIETAKPNLVSEKKILQINSISKIIESSSSILGPMIGGMIFALLDIRLFIIINSFSFGMSALLQLFMDFLFNHNNEQKEEEKINIFTDIIHGVTYLRSRKDIVNMFGIFIALNFFIGLSINVPMPYIVNDILKLSSNLFGIIQAFFSIGMIFGALIIRKALNKFSHQKIVKVMTNILSICMIAIGISVIIQYKIYDNNNLYVIYFCSIMLLAGISISVIDIAIFYELQQTIPDVIRGRVLSIGITIAKITLPIALIIAGTLINLIPAYILPIISGVGLWIVNMLYVRND</sequence>
<dbReference type="InterPro" id="IPR020846">
    <property type="entry name" value="MFS_dom"/>
</dbReference>
<proteinExistence type="predicted"/>
<evidence type="ECO:0000256" key="5">
    <source>
        <dbReference type="ARBA" id="ARBA00022989"/>
    </source>
</evidence>
<dbReference type="STRING" id="1520.LF65_03943"/>